<name>A0ABP7MHT8_9GAMM</name>
<dbReference type="Pfam" id="PF16370">
    <property type="entry name" value="MetallophosC"/>
    <property type="match status" value="1"/>
</dbReference>
<dbReference type="SUPFAM" id="SSF117074">
    <property type="entry name" value="Hypothetical protein PA1324"/>
    <property type="match status" value="1"/>
</dbReference>
<dbReference type="InterPro" id="IPR051918">
    <property type="entry name" value="STPP_CPPED1"/>
</dbReference>
<comment type="caution">
    <text evidence="5">The sequence shown here is derived from an EMBL/GenBank/DDBJ whole genome shotgun (WGS) entry which is preliminary data.</text>
</comment>
<keyword evidence="6" id="KW-1185">Reference proteome</keyword>
<dbReference type="SUPFAM" id="SSF56300">
    <property type="entry name" value="Metallo-dependent phosphatases"/>
    <property type="match status" value="1"/>
</dbReference>
<dbReference type="EMBL" id="BAAAZU010000006">
    <property type="protein sequence ID" value="GAA3923476.1"/>
    <property type="molecule type" value="Genomic_DNA"/>
</dbReference>
<gene>
    <name evidence="5" type="ORF">GCM10022229_16750</name>
</gene>
<reference evidence="6" key="1">
    <citation type="journal article" date="2019" name="Int. J. Syst. Evol. Microbiol.">
        <title>The Global Catalogue of Microorganisms (GCM) 10K type strain sequencing project: providing services to taxonomists for standard genome sequencing and annotation.</title>
        <authorList>
            <consortium name="The Broad Institute Genomics Platform"/>
            <consortium name="The Broad Institute Genome Sequencing Center for Infectious Disease"/>
            <person name="Wu L."/>
            <person name="Ma J."/>
        </authorList>
    </citation>
    <scope>NUCLEOTIDE SEQUENCE [LARGE SCALE GENOMIC DNA]</scope>
    <source>
        <strain evidence="6">JCM 16916</strain>
    </source>
</reference>
<feature type="signal peptide" evidence="1">
    <location>
        <begin position="1"/>
        <end position="23"/>
    </location>
</feature>
<dbReference type="Proteomes" id="UP001501727">
    <property type="component" value="Unassembled WGS sequence"/>
</dbReference>
<dbReference type="PANTHER" id="PTHR43143">
    <property type="entry name" value="METALLOPHOSPHOESTERASE, CALCINEURIN SUPERFAMILY"/>
    <property type="match status" value="1"/>
</dbReference>
<evidence type="ECO:0000259" key="2">
    <source>
        <dbReference type="Pfam" id="PF00149"/>
    </source>
</evidence>
<evidence type="ECO:0000259" key="4">
    <source>
        <dbReference type="Pfam" id="PF16371"/>
    </source>
</evidence>
<dbReference type="Pfam" id="PF00149">
    <property type="entry name" value="Metallophos"/>
    <property type="match status" value="1"/>
</dbReference>
<dbReference type="InterPro" id="IPR032285">
    <property type="entry name" value="Metallophos_N"/>
</dbReference>
<accession>A0ABP7MHT8</accession>
<evidence type="ECO:0000313" key="5">
    <source>
        <dbReference type="EMBL" id="GAA3923476.1"/>
    </source>
</evidence>
<keyword evidence="1" id="KW-0732">Signal</keyword>
<dbReference type="Gene3D" id="2.60.40.10">
    <property type="entry name" value="Immunoglobulins"/>
    <property type="match status" value="1"/>
</dbReference>
<dbReference type="InterPro" id="IPR032288">
    <property type="entry name" value="Metallophos_C"/>
</dbReference>
<organism evidence="5 6">
    <name type="scientific">Luteimonas lutimaris</name>
    <dbReference type="NCBI Taxonomy" id="698645"/>
    <lineage>
        <taxon>Bacteria</taxon>
        <taxon>Pseudomonadati</taxon>
        <taxon>Pseudomonadota</taxon>
        <taxon>Gammaproteobacteria</taxon>
        <taxon>Lysobacterales</taxon>
        <taxon>Lysobacteraceae</taxon>
        <taxon>Luteimonas</taxon>
    </lineage>
</organism>
<dbReference type="Gene3D" id="3.60.21.10">
    <property type="match status" value="1"/>
</dbReference>
<proteinExistence type="predicted"/>
<dbReference type="InterPro" id="IPR013783">
    <property type="entry name" value="Ig-like_fold"/>
</dbReference>
<evidence type="ECO:0000313" key="6">
    <source>
        <dbReference type="Proteomes" id="UP001501727"/>
    </source>
</evidence>
<sequence length="533" mass="58388">MMESAMRRIVAGMLWLACGCALAQAPGGVVFEDGNGNGLRDDGEAGIAGVAVSNGRDVVRTDAGGRYVLPMAPGQTIFVVKPAGWRAPAGADGLPAFWRQQPLAQASGLRYGGIPAGELQPQVDFALQKADAADTDLDVLVFADPQPKSRTDIGYYRRDIVEPLVGHVRAALGLSLGDIVDDDLSLYPEVNAVTTSLRVPWLHVAGNHDQDTDARDDADALQTYRRNFGPDTFAWEEARATFVMLDDVIHRPGQKPAYIGGFRDDQFAFLEAWLPSVPKDRLLVVGMHMPLFEQGGRDTFRDVDRERLFGLLREFPHVLVLSAHNHTQQHWFHDASTGWHGAEPLHEYNVGANCGAFWSGVKDDAGIPDSTMADGTPNGYATLQVRAGGGYALAWHPARLRDGDLAFTGAMALHAPKVLRAGAYPAWAVYANVFMGRDDTRVEYRIDGGEWKPMRQTPQPDPRLQVENVRDDLADALRGYDRSPEAEPSAHLWRGALPTDIGVGEHVVEVRAFDAWQGEQRASTRYRLLEAQP</sequence>
<evidence type="ECO:0000256" key="1">
    <source>
        <dbReference type="SAM" id="SignalP"/>
    </source>
</evidence>
<dbReference type="InterPro" id="IPR029052">
    <property type="entry name" value="Metallo-depent_PP-like"/>
</dbReference>
<feature type="chain" id="PRO_5047319803" evidence="1">
    <location>
        <begin position="24"/>
        <end position="533"/>
    </location>
</feature>
<feature type="domain" description="Calcineurin-like phosphoesterase N-terminal" evidence="4">
    <location>
        <begin position="43"/>
        <end position="101"/>
    </location>
</feature>
<dbReference type="Pfam" id="PF16371">
    <property type="entry name" value="MetallophosN"/>
    <property type="match status" value="1"/>
</dbReference>
<protein>
    <submittedName>
        <fullName evidence="5">Calcineurin-like phosphoesterase family protein</fullName>
    </submittedName>
</protein>
<dbReference type="InterPro" id="IPR004843">
    <property type="entry name" value="Calcineurin-like_PHP"/>
</dbReference>
<feature type="domain" description="Calcineurin-like phosphoesterase C-terminal" evidence="3">
    <location>
        <begin position="347"/>
        <end position="516"/>
    </location>
</feature>
<dbReference type="PANTHER" id="PTHR43143:SF6">
    <property type="entry name" value="BLL3016 PROTEIN"/>
    <property type="match status" value="1"/>
</dbReference>
<evidence type="ECO:0000259" key="3">
    <source>
        <dbReference type="Pfam" id="PF16370"/>
    </source>
</evidence>
<dbReference type="PROSITE" id="PS51257">
    <property type="entry name" value="PROKAR_LIPOPROTEIN"/>
    <property type="match status" value="1"/>
</dbReference>
<feature type="domain" description="Calcineurin-like phosphoesterase" evidence="2">
    <location>
        <begin position="139"/>
        <end position="327"/>
    </location>
</feature>